<sequence length="1278" mass="144330">MTGSITPVSAAPSSFELAPGVIPGKIHKDNKGAIDWGQQGLVAYGSHLYVLIVDPQSLNIVQTLDAHQSPVTLCRWSKECLHNSLSRPYSIRLSSAEKTGSIIIWNVLEASVLHVLQEVGLNRPVVDMMWIENDPHSLISLYHPNTLILWNVETGQKIWRLDPTLSPVHLNLTNGVTVPNFGRDNTADSFKFLLGNPQNEKEVIVGSANGGIYVMHDYLTGDFVQTIPTPKADVAPPVGGLEYGYSICTTRSSDVQKMYGDILNIFFYPHQKDVICVVFPREIVMYDISIHQNIGSILMDRNKGNLMWTMAWQREDPMLITLHDDATLSAWVPKEGDPGRWECKHMSDIMRFGKQTRKKGVHITSVYNMPTDPHQRIVFTTSDGILWEWIYSDSQMESVTETVSRTPSLSFSLATMYTNFDSSSPNGNLKFRLIGCVDVISSPISSICTSPVSTASDANGTLLAVGTMQGTLQVVDMRTRRIIWEIYLWSHVVRGVRWVNRNTILLFGCEETGKEEFRNHLVTVDVRTKTTKDIRKMNAAEGTFIRGIRLSNAGQYVAVLLKDRPFEIWDLRSCNLIRTMKPFTAVTSLEWAPSPYTENGWSNSQAKRSQVMEDDNSYVREAFIFSMTDGAIKTFVVEANGHVASLDIMMDISANIISSIAWKDHLVVAGDTLGNLIIWNFKTKKATNISTGKGLVRKIKFSPSLFHHIVVLFNEEFGIWDLDHNVRLSMSNYLKQRDLKSIDVDWINETTCVSATNDGCLRIMDRSLTITNSPSYQGQLYCNVEGMSSVYMMECRDALNLKFLLQHLQLAEDKMFTYETTSEQIHLLLKMEERFVREILACKDLHQRCMWTAKLFGDSQELLLWRLLGGVLQDVDRITENVNKRREISEKRARSNTSPPIHITNESASTTNHFSIKSDRGYNVGFLEHLMGSQHLMHMEKIKSDIYDKKMAGSSYEFSRKVVDRDVLLGRKEAAKNTLLSTPVDNPNYLLDQMKAGLISASISPDSFQHTVRRIAHQLNQNGFVSQSVQMLSLIGLNFEACEYLQRDDRWEEAAWLAKMSLDEVECGIIYKSYARHLSADPRGKMRAVHILVSLGEFQHVLELLHELKMYDIAAPLVSILKDRGLLQEETKMDKEKMVNSLAMNTIPIQQLLNSIHLDYGYFLHAIGNQVAAEHYLMKAGSAGQNALEGFAASRKSKRTKMNFRGSLRFILKCLCIPTSFSATVCSRRDVSKRHSNSCDRSHAQYAAARRALSRQHQICNLYAILSIALLIAVNNAL</sequence>
<keyword evidence="5" id="KW-1185">Reference proteome</keyword>
<dbReference type="InParanoid" id="A0A2P6MN55"/>
<evidence type="ECO:0000259" key="3">
    <source>
        <dbReference type="Pfam" id="PF23753"/>
    </source>
</evidence>
<gene>
    <name evidence="4" type="ORF">PROFUN_03458</name>
</gene>
<dbReference type="Gene3D" id="2.130.10.10">
    <property type="entry name" value="YVTN repeat-like/Quinoprotein amine dehydrogenase"/>
    <property type="match status" value="3"/>
</dbReference>
<dbReference type="STRING" id="1890364.A0A2P6MN55"/>
<comment type="caution">
    <text evidence="4">The sequence shown here is derived from an EMBL/GenBank/DDBJ whole genome shotgun (WGS) entry which is preliminary data.</text>
</comment>
<dbReference type="AlphaFoldDB" id="A0A2P6MN55"/>
<feature type="domain" description="WDR11 second beta-propeller" evidence="2">
    <location>
        <begin position="438"/>
        <end position="749"/>
    </location>
</feature>
<reference evidence="4 5" key="1">
    <citation type="journal article" date="2018" name="Genome Biol. Evol.">
        <title>Multiple Roots of Fruiting Body Formation in Amoebozoa.</title>
        <authorList>
            <person name="Hillmann F."/>
            <person name="Forbes G."/>
            <person name="Novohradska S."/>
            <person name="Ferling I."/>
            <person name="Riege K."/>
            <person name="Groth M."/>
            <person name="Westermann M."/>
            <person name="Marz M."/>
            <person name="Spaller T."/>
            <person name="Winckler T."/>
            <person name="Schaap P."/>
            <person name="Glockner G."/>
        </authorList>
    </citation>
    <scope>NUCLEOTIDE SEQUENCE [LARGE SCALE GENOMIC DNA]</scope>
    <source>
        <strain evidence="4 5">Jena</strain>
    </source>
</reference>
<dbReference type="Pfam" id="PF23752">
    <property type="entry name" value="Beta-prop_WDR11_2nd"/>
    <property type="match status" value="1"/>
</dbReference>
<accession>A0A2P6MN55</accession>
<dbReference type="EMBL" id="MDYQ01000661">
    <property type="protein sequence ID" value="PRP73144.1"/>
    <property type="molecule type" value="Genomic_DNA"/>
</dbReference>
<feature type="domain" description="WDR11 TPR" evidence="3">
    <location>
        <begin position="838"/>
        <end position="1118"/>
    </location>
</feature>
<dbReference type="GO" id="GO:0005737">
    <property type="term" value="C:cytoplasm"/>
    <property type="evidence" value="ECO:0007669"/>
    <property type="project" value="TreeGrafter"/>
</dbReference>
<dbReference type="PANTHER" id="PTHR14593">
    <property type="entry name" value="WD REPEAT-CONTAINING PROTEIN 11"/>
    <property type="match status" value="1"/>
</dbReference>
<dbReference type="InterPro" id="IPR015943">
    <property type="entry name" value="WD40/YVTN_repeat-like_dom_sf"/>
</dbReference>
<name>A0A2P6MN55_9EUKA</name>
<evidence type="ECO:0000259" key="2">
    <source>
        <dbReference type="Pfam" id="PF23752"/>
    </source>
</evidence>
<dbReference type="InterPro" id="IPR011047">
    <property type="entry name" value="Quinoprotein_ADH-like_sf"/>
</dbReference>
<dbReference type="OrthoDB" id="1291858at2759"/>
<dbReference type="SUPFAM" id="SSF50978">
    <property type="entry name" value="WD40 repeat-like"/>
    <property type="match status" value="1"/>
</dbReference>
<dbReference type="Proteomes" id="UP000241769">
    <property type="component" value="Unassembled WGS sequence"/>
</dbReference>
<dbReference type="InterPro" id="IPR057854">
    <property type="entry name" value="TPR_WDR11"/>
</dbReference>
<protein>
    <submittedName>
        <fullName evidence="4">Uncharacterized protein</fullName>
    </submittedName>
</protein>
<dbReference type="PANTHER" id="PTHR14593:SF5">
    <property type="entry name" value="WD REPEAT-CONTAINING PROTEIN 11"/>
    <property type="match status" value="1"/>
</dbReference>
<dbReference type="InterPro" id="IPR001680">
    <property type="entry name" value="WD40_rpt"/>
</dbReference>
<dbReference type="SMART" id="SM00320">
    <property type="entry name" value="WD40"/>
    <property type="match status" value="6"/>
</dbReference>
<evidence type="ECO:0000313" key="4">
    <source>
        <dbReference type="EMBL" id="PRP73144.1"/>
    </source>
</evidence>
<dbReference type="InterPro" id="IPR057852">
    <property type="entry name" value="Beta-prop_WDR11_1st"/>
</dbReference>
<dbReference type="Pfam" id="PF23753">
    <property type="entry name" value="TPR_WDR11"/>
    <property type="match status" value="1"/>
</dbReference>
<dbReference type="InterPro" id="IPR057853">
    <property type="entry name" value="Beta-prop_WDR11_2nd"/>
</dbReference>
<proteinExistence type="predicted"/>
<evidence type="ECO:0000313" key="5">
    <source>
        <dbReference type="Proteomes" id="UP000241769"/>
    </source>
</evidence>
<evidence type="ECO:0000259" key="1">
    <source>
        <dbReference type="Pfam" id="PF23751"/>
    </source>
</evidence>
<dbReference type="Pfam" id="PF23751">
    <property type="entry name" value="Beta-prop_WDR11_1st"/>
    <property type="match status" value="2"/>
</dbReference>
<dbReference type="InterPro" id="IPR039694">
    <property type="entry name" value="WDR11"/>
</dbReference>
<feature type="domain" description="WDR11 first beta-propeller" evidence="1">
    <location>
        <begin position="27"/>
        <end position="163"/>
    </location>
</feature>
<organism evidence="4 5">
    <name type="scientific">Planoprotostelium fungivorum</name>
    <dbReference type="NCBI Taxonomy" id="1890364"/>
    <lineage>
        <taxon>Eukaryota</taxon>
        <taxon>Amoebozoa</taxon>
        <taxon>Evosea</taxon>
        <taxon>Variosea</taxon>
        <taxon>Cavosteliida</taxon>
        <taxon>Cavosteliaceae</taxon>
        <taxon>Planoprotostelium</taxon>
    </lineage>
</organism>
<feature type="domain" description="WDR11 first beta-propeller" evidence="1">
    <location>
        <begin position="264"/>
        <end position="343"/>
    </location>
</feature>
<dbReference type="InterPro" id="IPR036322">
    <property type="entry name" value="WD40_repeat_dom_sf"/>
</dbReference>
<dbReference type="SUPFAM" id="SSF50998">
    <property type="entry name" value="Quinoprotein alcohol dehydrogenase-like"/>
    <property type="match status" value="1"/>
</dbReference>
<dbReference type="FunCoup" id="A0A2P6MN55">
    <property type="interactions" value="232"/>
</dbReference>